<gene>
    <name evidence="2" type="ORF">ZIOFF_067647</name>
</gene>
<comment type="caution">
    <text evidence="2">The sequence shown here is derived from an EMBL/GenBank/DDBJ whole genome shotgun (WGS) entry which is preliminary data.</text>
</comment>
<dbReference type="EMBL" id="JACMSC010000019">
    <property type="protein sequence ID" value="KAG6473730.1"/>
    <property type="molecule type" value="Genomic_DNA"/>
</dbReference>
<evidence type="ECO:0000313" key="3">
    <source>
        <dbReference type="Proteomes" id="UP000734854"/>
    </source>
</evidence>
<evidence type="ECO:0000313" key="2">
    <source>
        <dbReference type="EMBL" id="KAG6473730.1"/>
    </source>
</evidence>
<name>A0A8J5CB87_ZINOF</name>
<organism evidence="2 3">
    <name type="scientific">Zingiber officinale</name>
    <name type="common">Ginger</name>
    <name type="synonym">Amomum zingiber</name>
    <dbReference type="NCBI Taxonomy" id="94328"/>
    <lineage>
        <taxon>Eukaryota</taxon>
        <taxon>Viridiplantae</taxon>
        <taxon>Streptophyta</taxon>
        <taxon>Embryophyta</taxon>
        <taxon>Tracheophyta</taxon>
        <taxon>Spermatophyta</taxon>
        <taxon>Magnoliopsida</taxon>
        <taxon>Liliopsida</taxon>
        <taxon>Zingiberales</taxon>
        <taxon>Zingiberaceae</taxon>
        <taxon>Zingiber</taxon>
    </lineage>
</organism>
<protein>
    <recommendedName>
        <fullName evidence="1">TRF2/HOY1 PH-like domain-containing protein</fullName>
    </recommendedName>
</protein>
<feature type="domain" description="TRF2/HOY1 PH-like" evidence="1">
    <location>
        <begin position="42"/>
        <end position="112"/>
    </location>
</feature>
<keyword evidence="3" id="KW-1185">Reference proteome</keyword>
<accession>A0A8J5CB87</accession>
<proteinExistence type="predicted"/>
<dbReference type="PANTHER" id="PTHR33494">
    <property type="entry name" value="OS02G0793800 PROTEIN"/>
    <property type="match status" value="1"/>
</dbReference>
<dbReference type="Proteomes" id="UP000734854">
    <property type="component" value="Unassembled WGS sequence"/>
</dbReference>
<dbReference type="InterPro" id="IPR057939">
    <property type="entry name" value="TRF2_HOY1_PH"/>
</dbReference>
<dbReference type="PANTHER" id="PTHR33494:SF1">
    <property type="entry name" value="C2H2-TYPE DOMAIN-CONTAINING PROTEIN-RELATED"/>
    <property type="match status" value="1"/>
</dbReference>
<dbReference type="AlphaFoldDB" id="A0A8J5CB87"/>
<sequence>MMLSQAKAGKTLCFTSSKGSEVGEQSDFSASLSSLSKIKASNFPASLLRIGTWECVSRYEGDLVEKCYFTKRKLVWEVLEGGLKSKIEFHWSDITAIKAVFFEGDHGTLDIVYSVLEDQNDSKSHINDVIKDDSRTTLSDFYEPGLPCAISSISNKMETQDSFRRTPDFDSQDTPSPCSIEELSLGNTSLPCDALFDKEIGDFITQFFGNDSQSSVEQSIIGSDDEPYSTLEAEALRASTFY</sequence>
<reference evidence="2 3" key="1">
    <citation type="submission" date="2020-08" db="EMBL/GenBank/DDBJ databases">
        <title>Plant Genome Project.</title>
        <authorList>
            <person name="Zhang R.-G."/>
        </authorList>
    </citation>
    <scope>NUCLEOTIDE SEQUENCE [LARGE SCALE GENOMIC DNA]</scope>
    <source>
        <tissue evidence="2">Rhizome</tissue>
    </source>
</reference>
<dbReference type="Pfam" id="PF24818">
    <property type="entry name" value="PH_TRF2_HOY1"/>
    <property type="match status" value="1"/>
</dbReference>
<evidence type="ECO:0000259" key="1">
    <source>
        <dbReference type="Pfam" id="PF24818"/>
    </source>
</evidence>